<dbReference type="Proteomes" id="UP000823775">
    <property type="component" value="Unassembled WGS sequence"/>
</dbReference>
<name>A0ABS8Y531_DATST</name>
<gene>
    <name evidence="2" type="ORF">HAX54_011824</name>
</gene>
<evidence type="ECO:0000313" key="2">
    <source>
        <dbReference type="EMBL" id="MCE5165712.1"/>
    </source>
</evidence>
<comment type="caution">
    <text evidence="2">The sequence shown here is derived from an EMBL/GenBank/DDBJ whole genome shotgun (WGS) entry which is preliminary data.</text>
</comment>
<proteinExistence type="predicted"/>
<organism evidence="2 3">
    <name type="scientific">Datura stramonium</name>
    <name type="common">Jimsonweed</name>
    <name type="synonym">Common thornapple</name>
    <dbReference type="NCBI Taxonomy" id="4076"/>
    <lineage>
        <taxon>Eukaryota</taxon>
        <taxon>Viridiplantae</taxon>
        <taxon>Streptophyta</taxon>
        <taxon>Embryophyta</taxon>
        <taxon>Tracheophyta</taxon>
        <taxon>Spermatophyta</taxon>
        <taxon>Magnoliopsida</taxon>
        <taxon>eudicotyledons</taxon>
        <taxon>Gunneridae</taxon>
        <taxon>Pentapetalae</taxon>
        <taxon>asterids</taxon>
        <taxon>lamiids</taxon>
        <taxon>Solanales</taxon>
        <taxon>Solanaceae</taxon>
        <taxon>Solanoideae</taxon>
        <taxon>Datureae</taxon>
        <taxon>Datura</taxon>
    </lineage>
</organism>
<dbReference type="EMBL" id="JACEIK010016779">
    <property type="protein sequence ID" value="MCE5165712.1"/>
    <property type="molecule type" value="Genomic_DNA"/>
</dbReference>
<accession>A0ABS8Y531</accession>
<evidence type="ECO:0000256" key="1">
    <source>
        <dbReference type="SAM" id="MobiDB-lite"/>
    </source>
</evidence>
<keyword evidence="3" id="KW-1185">Reference proteome</keyword>
<protein>
    <submittedName>
        <fullName evidence="2">Uncharacterized protein</fullName>
    </submittedName>
</protein>
<sequence length="91" mass="9373">MAHPVNQSCGSGQAGIHNKNMAALPSGSAGQESFIDNVAGLYQQAKSNGTGACVFTKEQYKKLIQMINKNQSGSSSSANLNANAASCEVLP</sequence>
<reference evidence="2 3" key="1">
    <citation type="journal article" date="2021" name="BMC Genomics">
        <title>Datura genome reveals duplications of psychoactive alkaloid biosynthetic genes and high mutation rate following tissue culture.</title>
        <authorList>
            <person name="Rajewski A."/>
            <person name="Carter-House D."/>
            <person name="Stajich J."/>
            <person name="Litt A."/>
        </authorList>
    </citation>
    <scope>NUCLEOTIDE SEQUENCE [LARGE SCALE GENOMIC DNA]</scope>
    <source>
        <strain evidence="2">AR-01</strain>
    </source>
</reference>
<feature type="region of interest" description="Disordered" evidence="1">
    <location>
        <begin position="71"/>
        <end position="91"/>
    </location>
</feature>
<evidence type="ECO:0000313" key="3">
    <source>
        <dbReference type="Proteomes" id="UP000823775"/>
    </source>
</evidence>
<feature type="non-terminal residue" evidence="2">
    <location>
        <position position="91"/>
    </location>
</feature>